<dbReference type="SMART" id="SM00249">
    <property type="entry name" value="PHD"/>
    <property type="match status" value="1"/>
</dbReference>
<dbReference type="InterPro" id="IPR037869">
    <property type="entry name" value="Spp1/CFP1"/>
</dbReference>
<keyword evidence="4" id="KW-0862">Zinc</keyword>
<dbReference type="GO" id="GO:0008270">
    <property type="term" value="F:zinc ion binding"/>
    <property type="evidence" value="ECO:0007669"/>
    <property type="project" value="UniProtKB-KW"/>
</dbReference>
<evidence type="ECO:0000256" key="5">
    <source>
        <dbReference type="ARBA" id="ARBA00023242"/>
    </source>
</evidence>
<accession>A0A1E3QSR9</accession>
<dbReference type="STRING" id="984486.A0A1E3QSR9"/>
<keyword evidence="5" id="KW-0539">Nucleus</keyword>
<dbReference type="GeneID" id="30148254"/>
<keyword evidence="2" id="KW-0479">Metal-binding</keyword>
<evidence type="ECO:0000256" key="7">
    <source>
        <dbReference type="SAM" id="MobiDB-lite"/>
    </source>
</evidence>
<dbReference type="InterPro" id="IPR001965">
    <property type="entry name" value="Znf_PHD"/>
</dbReference>
<evidence type="ECO:0000256" key="2">
    <source>
        <dbReference type="ARBA" id="ARBA00022723"/>
    </source>
</evidence>
<feature type="region of interest" description="Disordered" evidence="7">
    <location>
        <begin position="22"/>
        <end position="45"/>
    </location>
</feature>
<dbReference type="Pfam" id="PF00628">
    <property type="entry name" value="PHD"/>
    <property type="match status" value="1"/>
</dbReference>
<evidence type="ECO:0000256" key="4">
    <source>
        <dbReference type="ARBA" id="ARBA00022833"/>
    </source>
</evidence>
<organism evidence="9 10">
    <name type="scientific">Babjeviella inositovora NRRL Y-12698</name>
    <dbReference type="NCBI Taxonomy" id="984486"/>
    <lineage>
        <taxon>Eukaryota</taxon>
        <taxon>Fungi</taxon>
        <taxon>Dikarya</taxon>
        <taxon>Ascomycota</taxon>
        <taxon>Saccharomycotina</taxon>
        <taxon>Pichiomycetes</taxon>
        <taxon>Serinales incertae sedis</taxon>
        <taxon>Babjeviella</taxon>
    </lineage>
</organism>
<keyword evidence="3 6" id="KW-0863">Zinc-finger</keyword>
<dbReference type="EMBL" id="KV454429">
    <property type="protein sequence ID" value="ODQ80554.1"/>
    <property type="molecule type" value="Genomic_DNA"/>
</dbReference>
<dbReference type="RefSeq" id="XP_018985882.1">
    <property type="nucleotide sequence ID" value="XM_019130401.1"/>
</dbReference>
<dbReference type="PANTHER" id="PTHR46174:SF1">
    <property type="entry name" value="CXXC-TYPE ZINC FINGER PROTEIN 1"/>
    <property type="match status" value="1"/>
</dbReference>
<evidence type="ECO:0000256" key="6">
    <source>
        <dbReference type="PROSITE-ProRule" id="PRU00146"/>
    </source>
</evidence>
<dbReference type="PROSITE" id="PS01359">
    <property type="entry name" value="ZF_PHD_1"/>
    <property type="match status" value="1"/>
</dbReference>
<dbReference type="InterPro" id="IPR019787">
    <property type="entry name" value="Znf_PHD-finger"/>
</dbReference>
<name>A0A1E3QSR9_9ASCO</name>
<dbReference type="InterPro" id="IPR013083">
    <property type="entry name" value="Znf_RING/FYVE/PHD"/>
</dbReference>
<gene>
    <name evidence="9" type="ORF">BABINDRAFT_166168</name>
</gene>
<dbReference type="Gene3D" id="3.30.40.10">
    <property type="entry name" value="Zinc/RING finger domain, C3HC4 (zinc finger)"/>
    <property type="match status" value="1"/>
</dbReference>
<protein>
    <recommendedName>
        <fullName evidence="8">PHD-type domain-containing protein</fullName>
    </recommendedName>
</protein>
<evidence type="ECO:0000259" key="8">
    <source>
        <dbReference type="PROSITE" id="PS50016"/>
    </source>
</evidence>
<dbReference type="GO" id="GO:0048188">
    <property type="term" value="C:Set1C/COMPASS complex"/>
    <property type="evidence" value="ECO:0007669"/>
    <property type="project" value="InterPro"/>
</dbReference>
<sequence>MDDSEAETDRNNSCALTLEAPSSPETELVAQGKRKATRKKTGKRARIEVAPDSNRDLAIKRLYEKYKKAPQYDLNSEEVFCICRKPDTGELMIACDECDEWFHFSCMKYPKDHQKLIFKFYCLFCEWRALGTTLWKKQCRLPGCLQPIRQVSKYCSEEHGILFMKKYVLDRAFREDNLSVLEVSTVAGLADVAVIARLGAVFPRIAFSEDYAELPAETRTKIQEISTALAAATHATAEVRAKAAYVARLKERVRLWNDTLTERINADTGKKAKRIKVDVCGFNSHLRLPPTSWAEFTRSAEYLQPSDADADADALYVAYSNRDATRAYHLVCITDRRKCIKHNGWLAIANDEASTALHNLERVKRQLVDRREVILKDYTIQVYEGSQKLTE</sequence>
<feature type="domain" description="PHD-type" evidence="8">
    <location>
        <begin position="78"/>
        <end position="128"/>
    </location>
</feature>
<reference evidence="10" key="1">
    <citation type="submission" date="2016-05" db="EMBL/GenBank/DDBJ databases">
        <title>Comparative genomics of biotechnologically important yeasts.</title>
        <authorList>
            <consortium name="DOE Joint Genome Institute"/>
            <person name="Riley R."/>
            <person name="Haridas S."/>
            <person name="Wolfe K.H."/>
            <person name="Lopes M.R."/>
            <person name="Hittinger C.T."/>
            <person name="Goker M."/>
            <person name="Salamov A."/>
            <person name="Wisecaver J."/>
            <person name="Long T.M."/>
            <person name="Aerts A.L."/>
            <person name="Barry K."/>
            <person name="Choi C."/>
            <person name="Clum A."/>
            <person name="Coughlan A.Y."/>
            <person name="Deshpande S."/>
            <person name="Douglass A.P."/>
            <person name="Hanson S.J."/>
            <person name="Klenk H.-P."/>
            <person name="Labutti K."/>
            <person name="Lapidus A."/>
            <person name="Lindquist E."/>
            <person name="Lipzen A."/>
            <person name="Meier-Kolthoff J.P."/>
            <person name="Ohm R.A."/>
            <person name="Otillar R.P."/>
            <person name="Pangilinan J."/>
            <person name="Peng Y."/>
            <person name="Rokas A."/>
            <person name="Rosa C.A."/>
            <person name="Scheuner C."/>
            <person name="Sibirny A.A."/>
            <person name="Slot J.C."/>
            <person name="Stielow J.B."/>
            <person name="Sun H."/>
            <person name="Kurtzman C.P."/>
            <person name="Blackwell M."/>
            <person name="Grigoriev I.V."/>
            <person name="Jeffries T.W."/>
        </authorList>
    </citation>
    <scope>NUCLEOTIDE SEQUENCE [LARGE SCALE GENOMIC DNA]</scope>
    <source>
        <strain evidence="10">NRRL Y-12698</strain>
    </source>
</reference>
<dbReference type="PANTHER" id="PTHR46174">
    <property type="entry name" value="CXXC-TYPE ZINC FINGER PROTEIN 1"/>
    <property type="match status" value="1"/>
</dbReference>
<dbReference type="SUPFAM" id="SSF57903">
    <property type="entry name" value="FYVE/PHD zinc finger"/>
    <property type="match status" value="1"/>
</dbReference>
<dbReference type="AlphaFoldDB" id="A0A1E3QSR9"/>
<dbReference type="PROSITE" id="PS50016">
    <property type="entry name" value="ZF_PHD_2"/>
    <property type="match status" value="1"/>
</dbReference>
<evidence type="ECO:0000313" key="9">
    <source>
        <dbReference type="EMBL" id="ODQ80554.1"/>
    </source>
</evidence>
<evidence type="ECO:0000256" key="1">
    <source>
        <dbReference type="ARBA" id="ARBA00004123"/>
    </source>
</evidence>
<dbReference type="InterPro" id="IPR011011">
    <property type="entry name" value="Znf_FYVE_PHD"/>
</dbReference>
<proteinExistence type="predicted"/>
<dbReference type="Proteomes" id="UP000094336">
    <property type="component" value="Unassembled WGS sequence"/>
</dbReference>
<evidence type="ECO:0000256" key="3">
    <source>
        <dbReference type="ARBA" id="ARBA00022771"/>
    </source>
</evidence>
<dbReference type="GO" id="GO:0045893">
    <property type="term" value="P:positive regulation of DNA-templated transcription"/>
    <property type="evidence" value="ECO:0007669"/>
    <property type="project" value="TreeGrafter"/>
</dbReference>
<evidence type="ECO:0000313" key="10">
    <source>
        <dbReference type="Proteomes" id="UP000094336"/>
    </source>
</evidence>
<dbReference type="OrthoDB" id="436852at2759"/>
<keyword evidence="10" id="KW-1185">Reference proteome</keyword>
<dbReference type="InterPro" id="IPR019786">
    <property type="entry name" value="Zinc_finger_PHD-type_CS"/>
</dbReference>
<feature type="compositionally biased region" description="Basic residues" evidence="7">
    <location>
        <begin position="32"/>
        <end position="44"/>
    </location>
</feature>
<comment type="subcellular location">
    <subcellularLocation>
        <location evidence="1">Nucleus</location>
    </subcellularLocation>
</comment>